<dbReference type="PRINTS" id="PR00911">
    <property type="entry name" value="GLHYDRLASE11"/>
</dbReference>
<evidence type="ECO:0000256" key="6">
    <source>
        <dbReference type="ARBA" id="ARBA00023277"/>
    </source>
</evidence>
<dbReference type="InterPro" id="IPR001137">
    <property type="entry name" value="Glyco_hydro_11"/>
</dbReference>
<evidence type="ECO:0000256" key="3">
    <source>
        <dbReference type="ARBA" id="ARBA00012590"/>
    </source>
</evidence>
<evidence type="ECO:0000256" key="9">
    <source>
        <dbReference type="PROSITE-ProRule" id="PRU01097"/>
    </source>
</evidence>
<evidence type="ECO:0000259" key="11">
    <source>
        <dbReference type="PROSITE" id="PS51761"/>
    </source>
</evidence>
<keyword evidence="6 9" id="KW-0119">Carbohydrate metabolism</keyword>
<dbReference type="InterPro" id="IPR013319">
    <property type="entry name" value="GH11/12"/>
</dbReference>
<dbReference type="Gene3D" id="2.60.120.180">
    <property type="match status" value="1"/>
</dbReference>
<evidence type="ECO:0000256" key="8">
    <source>
        <dbReference type="ARBA" id="ARBA00023326"/>
    </source>
</evidence>
<feature type="active site" description="Nucleophile" evidence="9">
    <location>
        <position position="158"/>
    </location>
</feature>
<dbReference type="PANTHER" id="PTHR46828:SF2">
    <property type="entry name" value="ENDO-1,4-BETA-XYLANASE A-RELATED"/>
    <property type="match status" value="1"/>
</dbReference>
<dbReference type="EC" id="3.2.1.8" evidence="3 9"/>
<dbReference type="SUPFAM" id="SSF49785">
    <property type="entry name" value="Galactose-binding domain-like"/>
    <property type="match status" value="1"/>
</dbReference>
<comment type="catalytic activity">
    <reaction evidence="1 9">
        <text>Endohydrolysis of (1-&gt;4)-beta-D-xylosidic linkages in xylans.</text>
        <dbReference type="EC" id="3.2.1.8"/>
    </reaction>
</comment>
<comment type="pathway">
    <text evidence="2 9">Glycan degradation; xylan degradation.</text>
</comment>
<dbReference type="InterPro" id="IPR008979">
    <property type="entry name" value="Galactose-bd-like_sf"/>
</dbReference>
<dbReference type="Proteomes" id="UP000236497">
    <property type="component" value="Unassembled WGS sequence"/>
</dbReference>
<dbReference type="InterPro" id="IPR018208">
    <property type="entry name" value="GH11_AS_1"/>
</dbReference>
<evidence type="ECO:0000256" key="2">
    <source>
        <dbReference type="ARBA" id="ARBA00004851"/>
    </source>
</evidence>
<dbReference type="Pfam" id="PF00457">
    <property type="entry name" value="Glyco_hydro_11"/>
    <property type="match status" value="1"/>
</dbReference>
<dbReference type="Gene3D" id="2.60.120.260">
    <property type="entry name" value="Galactose-binding domain-like"/>
    <property type="match status" value="1"/>
</dbReference>
<dbReference type="InterPro" id="IPR033123">
    <property type="entry name" value="GH11_dom"/>
</dbReference>
<sequence length="402" mass="44681">MLQIFNAMFPLSKKVRSVVSALPVKWCIGLGLKGGKIMRKRKVKLFLSLMLTMILLMPAMSVQAAQTIYNNETGIHDGYHYELWKDYGNTSMTLNSGGTFSCQWSNIGNALFRKGRKFDETQTHQQIGNITVTYGCDYQPNGNSYLCVYGWTVDPLVEYYIVDSWGNWRPPGASSKGTITVDGGTYDIYETTRYNQPSIRGTQTFQQYWSVRTSKRTSGTISVTQHFNAWENRGMRLGKMYEVALTVEGYQSSGSANVYSHTLTIGGSGTNPNPTPTPNPGGNPTRIECENMTISGPYAGVINYPFNGVALYANNDKVSFNQYFASGTHNFSLRGCSNNSNMARVDLYIGGQYKGTFYYGGSYPAVYTINNVSHGTGNQTVELILTADNGTWDAYIDYLEIN</sequence>
<dbReference type="EMBL" id="CVTD020000016">
    <property type="protein sequence ID" value="CRZ34777.1"/>
    <property type="molecule type" value="Genomic_DNA"/>
</dbReference>
<keyword evidence="8 9" id="KW-0624">Polysaccharide degradation</keyword>
<evidence type="ECO:0000313" key="13">
    <source>
        <dbReference type="Proteomes" id="UP000236497"/>
    </source>
</evidence>
<proteinExistence type="inferred from homology"/>
<name>A0A0H5SGZ4_HERHM</name>
<feature type="domain" description="GH11" evidence="11">
    <location>
        <begin position="67"/>
        <end position="261"/>
    </location>
</feature>
<dbReference type="PROSITE" id="PS00777">
    <property type="entry name" value="GH11_2"/>
    <property type="match status" value="1"/>
</dbReference>
<dbReference type="UniPathway" id="UPA00114"/>
<evidence type="ECO:0000256" key="5">
    <source>
        <dbReference type="ARBA" id="ARBA00022801"/>
    </source>
</evidence>
<keyword evidence="5 9" id="KW-0378">Hydrolase</keyword>
<dbReference type="GO" id="GO:0030246">
    <property type="term" value="F:carbohydrate binding"/>
    <property type="evidence" value="ECO:0007669"/>
    <property type="project" value="InterPro"/>
</dbReference>
<keyword evidence="13" id="KW-1185">Reference proteome</keyword>
<dbReference type="PROSITE" id="PS51761">
    <property type="entry name" value="GH11_3"/>
    <property type="match status" value="1"/>
</dbReference>
<evidence type="ECO:0000256" key="7">
    <source>
        <dbReference type="ARBA" id="ARBA00023295"/>
    </source>
</evidence>
<dbReference type="GO" id="GO:0045493">
    <property type="term" value="P:xylan catabolic process"/>
    <property type="evidence" value="ECO:0007669"/>
    <property type="project" value="UniProtKB-UniRule"/>
</dbReference>
<keyword evidence="4 9" id="KW-0858">Xylan degradation</keyword>
<feature type="domain" description="CBM6" evidence="10">
    <location>
        <begin position="285"/>
        <end position="402"/>
    </location>
</feature>
<dbReference type="PANTHER" id="PTHR46828">
    <property type="entry name" value="ENDO-1,4-BETA-XYLANASE A-RELATED"/>
    <property type="match status" value="1"/>
</dbReference>
<evidence type="ECO:0000259" key="10">
    <source>
        <dbReference type="PROSITE" id="PS51175"/>
    </source>
</evidence>
<accession>A0A0H5SGZ4</accession>
<reference evidence="12 13" key="1">
    <citation type="submission" date="2015-06" db="EMBL/GenBank/DDBJ databases">
        <authorList>
            <person name="Wibberg Daniel"/>
        </authorList>
    </citation>
    <scope>NUCLEOTIDE SEQUENCE [LARGE SCALE GENOMIC DNA]</scope>
    <source>
        <strain evidence="12 13">T3/55T</strain>
    </source>
</reference>
<dbReference type="InterPro" id="IPR005084">
    <property type="entry name" value="CBM6"/>
</dbReference>
<gene>
    <name evidence="12" type="primary">xynA3</name>
    <name evidence="12" type="ORF">HHT355_1576</name>
</gene>
<dbReference type="PROSITE" id="PS51175">
    <property type="entry name" value="CBM6"/>
    <property type="match status" value="1"/>
</dbReference>
<evidence type="ECO:0000313" key="12">
    <source>
        <dbReference type="EMBL" id="CRZ34777.1"/>
    </source>
</evidence>
<dbReference type="PROSITE" id="PS00776">
    <property type="entry name" value="GH11_1"/>
    <property type="match status" value="1"/>
</dbReference>
<feature type="active site" description="Proton donor" evidence="9">
    <location>
        <position position="248"/>
    </location>
</feature>
<dbReference type="CDD" id="cd04078">
    <property type="entry name" value="CBM36_xylanase-like"/>
    <property type="match status" value="1"/>
</dbReference>
<protein>
    <recommendedName>
        <fullName evidence="3 9">endo-1,4-beta-xylanase</fullName>
        <ecNumber evidence="3 9">3.2.1.8</ecNumber>
    </recommendedName>
</protein>
<dbReference type="GO" id="GO:0031176">
    <property type="term" value="F:endo-1,4-beta-xylanase activity"/>
    <property type="evidence" value="ECO:0007669"/>
    <property type="project" value="UniProtKB-UniRule"/>
</dbReference>
<evidence type="ECO:0000256" key="4">
    <source>
        <dbReference type="ARBA" id="ARBA00022651"/>
    </source>
</evidence>
<dbReference type="AlphaFoldDB" id="A0A0H5SGZ4"/>
<keyword evidence="7 9" id="KW-0326">Glycosidase</keyword>
<dbReference type="SUPFAM" id="SSF49899">
    <property type="entry name" value="Concanavalin A-like lectins/glucanases"/>
    <property type="match status" value="1"/>
</dbReference>
<dbReference type="InterPro" id="IPR033119">
    <property type="entry name" value="GH11_AS_2"/>
</dbReference>
<comment type="similarity">
    <text evidence="9">Belongs to the glycosyl hydrolase 11 (cellulase G) family.</text>
</comment>
<organism evidence="12 13">
    <name type="scientific">Herbinix hemicellulosilytica</name>
    <dbReference type="NCBI Taxonomy" id="1564487"/>
    <lineage>
        <taxon>Bacteria</taxon>
        <taxon>Bacillati</taxon>
        <taxon>Bacillota</taxon>
        <taxon>Clostridia</taxon>
        <taxon>Lachnospirales</taxon>
        <taxon>Lachnospiraceae</taxon>
        <taxon>Herbinix</taxon>
    </lineage>
</organism>
<dbReference type="Pfam" id="PF03422">
    <property type="entry name" value="CBM_6"/>
    <property type="match status" value="1"/>
</dbReference>
<dbReference type="InterPro" id="IPR013320">
    <property type="entry name" value="ConA-like_dom_sf"/>
</dbReference>
<evidence type="ECO:0000256" key="1">
    <source>
        <dbReference type="ARBA" id="ARBA00000681"/>
    </source>
</evidence>